<accession>A0A0G1AUK3</accession>
<organism evidence="1 2">
    <name type="scientific">Candidatus Daviesbacteria bacterium GW2011_GWA1_42_6</name>
    <dbReference type="NCBI Taxonomy" id="1618420"/>
    <lineage>
        <taxon>Bacteria</taxon>
        <taxon>Candidatus Daviesiibacteriota</taxon>
    </lineage>
</organism>
<name>A0A0G1AUK3_9BACT</name>
<sequence>MRDDKWLLARLDHLWSNHFSDVAQINPVFIRFGRYARLRFGSIRLDRKTKKTYIIISGMFKDGRFPQEIVDHTIAHELCHYAHGFSSPHKRLHKFPHEGGVIRRELEDRGLIHLYKAYREWIRGYRKELREYYRVGRYLHKR</sequence>
<protein>
    <recommendedName>
        <fullName evidence="3">SprT-like domain-containing protein</fullName>
    </recommendedName>
</protein>
<proteinExistence type="predicted"/>
<evidence type="ECO:0000313" key="1">
    <source>
        <dbReference type="EMBL" id="KKS64785.1"/>
    </source>
</evidence>
<gene>
    <name evidence="1" type="ORF">UV33_C0018G0009</name>
</gene>
<reference evidence="1 2" key="1">
    <citation type="journal article" date="2015" name="Nature">
        <title>rRNA introns, odd ribosomes, and small enigmatic genomes across a large radiation of phyla.</title>
        <authorList>
            <person name="Brown C.T."/>
            <person name="Hug L.A."/>
            <person name="Thomas B.C."/>
            <person name="Sharon I."/>
            <person name="Castelle C.J."/>
            <person name="Singh A."/>
            <person name="Wilkins M.J."/>
            <person name="Williams K.H."/>
            <person name="Banfield J.F."/>
        </authorList>
    </citation>
    <scope>NUCLEOTIDE SEQUENCE [LARGE SCALE GENOMIC DNA]</scope>
</reference>
<dbReference type="Proteomes" id="UP000034135">
    <property type="component" value="Unassembled WGS sequence"/>
</dbReference>
<dbReference type="AlphaFoldDB" id="A0A0G1AUK3"/>
<comment type="caution">
    <text evidence="1">The sequence shown here is derived from an EMBL/GenBank/DDBJ whole genome shotgun (WGS) entry which is preliminary data.</text>
</comment>
<evidence type="ECO:0008006" key="3">
    <source>
        <dbReference type="Google" id="ProtNLM"/>
    </source>
</evidence>
<dbReference type="EMBL" id="LCEB01000018">
    <property type="protein sequence ID" value="KKS64785.1"/>
    <property type="molecule type" value="Genomic_DNA"/>
</dbReference>
<evidence type="ECO:0000313" key="2">
    <source>
        <dbReference type="Proteomes" id="UP000034135"/>
    </source>
</evidence>